<organism evidence="3 4">
    <name type="scientific">Galendromus occidentalis</name>
    <name type="common">western predatory mite</name>
    <dbReference type="NCBI Taxonomy" id="34638"/>
    <lineage>
        <taxon>Eukaryota</taxon>
        <taxon>Metazoa</taxon>
        <taxon>Ecdysozoa</taxon>
        <taxon>Arthropoda</taxon>
        <taxon>Chelicerata</taxon>
        <taxon>Arachnida</taxon>
        <taxon>Acari</taxon>
        <taxon>Parasitiformes</taxon>
        <taxon>Mesostigmata</taxon>
        <taxon>Gamasina</taxon>
        <taxon>Phytoseioidea</taxon>
        <taxon>Phytoseiidae</taxon>
        <taxon>Typhlodrominae</taxon>
        <taxon>Galendromus</taxon>
    </lineage>
</organism>
<dbReference type="Gene3D" id="3.40.50.850">
    <property type="entry name" value="Isochorismatase-like"/>
    <property type="match status" value="1"/>
</dbReference>
<accession>A0AAJ6VXE2</accession>
<dbReference type="KEGG" id="goe:100905328"/>
<dbReference type="SUPFAM" id="SSF52499">
    <property type="entry name" value="Isochorismatase-like hydrolases"/>
    <property type="match status" value="1"/>
</dbReference>
<dbReference type="InterPro" id="IPR036380">
    <property type="entry name" value="Isochorismatase-like_sf"/>
</dbReference>
<dbReference type="FunFam" id="3.40.50.850:FF:000001">
    <property type="entry name" value="Isochorismatase domain-containing protein 1"/>
    <property type="match status" value="1"/>
</dbReference>
<dbReference type="PANTHER" id="PTHR14119">
    <property type="entry name" value="HYDROLASE"/>
    <property type="match status" value="1"/>
</dbReference>
<dbReference type="GeneID" id="100905328"/>
<dbReference type="InterPro" id="IPR000868">
    <property type="entry name" value="Isochorismatase-like_dom"/>
</dbReference>
<feature type="domain" description="Isochorismatase-like" evidence="2">
    <location>
        <begin position="14"/>
        <end position="165"/>
    </location>
</feature>
<evidence type="ECO:0000313" key="4">
    <source>
        <dbReference type="RefSeq" id="XP_003741907.1"/>
    </source>
</evidence>
<dbReference type="AlphaFoldDB" id="A0AAJ6VXE2"/>
<dbReference type="CDD" id="cd01012">
    <property type="entry name" value="YcaC_related"/>
    <property type="match status" value="1"/>
</dbReference>
<comment type="similarity">
    <text evidence="1">Belongs to the isochorismatase family.</text>
</comment>
<dbReference type="RefSeq" id="XP_003741907.1">
    <property type="nucleotide sequence ID" value="XM_003741859.2"/>
</dbReference>
<dbReference type="PANTHER" id="PTHR14119:SF3">
    <property type="entry name" value="ISOCHORISMATASE DOMAIN-CONTAINING PROTEIN 2"/>
    <property type="match status" value="1"/>
</dbReference>
<name>A0AAJ6VXE2_9ACAR</name>
<gene>
    <name evidence="4" type="primary">LOC100905328</name>
</gene>
<sequence length="204" mass="22619">MAARNIGKLVPGRTALFLCDLQEKFRKTIQYFPEIVEVSNRMLRTAKALDMPVVVTEQYPKGLGSTVAELGIDQYPEIKPFEKVQFSMCTPEVVDLMKTKHPDVDSVILCGIEAHVCVQNTALNLLEHDYKVHIVADGCSSRTLVDRFIAFDRMKISGAFLTTSESAILSLLPGGSSHPKFKEVQKIIMSSAPDTGLLTWKSSM</sequence>
<dbReference type="Proteomes" id="UP000694867">
    <property type="component" value="Unplaced"/>
</dbReference>
<proteinExistence type="inferred from homology"/>
<evidence type="ECO:0000313" key="3">
    <source>
        <dbReference type="Proteomes" id="UP000694867"/>
    </source>
</evidence>
<keyword evidence="3" id="KW-1185">Reference proteome</keyword>
<evidence type="ECO:0000259" key="2">
    <source>
        <dbReference type="Pfam" id="PF00857"/>
    </source>
</evidence>
<protein>
    <submittedName>
        <fullName evidence="4">Isochorismatase domain-containing protein 2</fullName>
    </submittedName>
</protein>
<dbReference type="InterPro" id="IPR050993">
    <property type="entry name" value="Isochorismatase_domain"/>
</dbReference>
<reference evidence="4" key="1">
    <citation type="submission" date="2025-08" db="UniProtKB">
        <authorList>
            <consortium name="RefSeq"/>
        </authorList>
    </citation>
    <scope>IDENTIFICATION</scope>
</reference>
<dbReference type="Pfam" id="PF00857">
    <property type="entry name" value="Isochorismatase"/>
    <property type="match status" value="1"/>
</dbReference>
<evidence type="ECO:0000256" key="1">
    <source>
        <dbReference type="ARBA" id="ARBA00006336"/>
    </source>
</evidence>